<protein>
    <submittedName>
        <fullName evidence="1">Uncharacterized protein</fullName>
    </submittedName>
</protein>
<sequence length="90" mass="10288">MKPPVGNAGWLWGYTLSPKSVCGVHQRLENWATNHKIACTVEQTPEKQREMGTIQVKQTLTIFNHHFGGCELRDMFRTPRQVKRVPDQAA</sequence>
<reference evidence="1" key="1">
    <citation type="journal article" date="2023" name="Science">
        <title>Genome structures resolve the early diversification of teleost fishes.</title>
        <authorList>
            <person name="Parey E."/>
            <person name="Louis A."/>
            <person name="Montfort J."/>
            <person name="Bouchez O."/>
            <person name="Roques C."/>
            <person name="Iampietro C."/>
            <person name="Lluch J."/>
            <person name="Castinel A."/>
            <person name="Donnadieu C."/>
            <person name="Desvignes T."/>
            <person name="Floi Bucao C."/>
            <person name="Jouanno E."/>
            <person name="Wen M."/>
            <person name="Mejri S."/>
            <person name="Dirks R."/>
            <person name="Jansen H."/>
            <person name="Henkel C."/>
            <person name="Chen W.J."/>
            <person name="Zahm M."/>
            <person name="Cabau C."/>
            <person name="Klopp C."/>
            <person name="Thompson A.W."/>
            <person name="Robinson-Rechavi M."/>
            <person name="Braasch I."/>
            <person name="Lecointre G."/>
            <person name="Bobe J."/>
            <person name="Postlethwait J.H."/>
            <person name="Berthelot C."/>
            <person name="Roest Crollius H."/>
            <person name="Guiguen Y."/>
        </authorList>
    </citation>
    <scope>NUCLEOTIDE SEQUENCE</scope>
    <source>
        <strain evidence="1">WJC10195</strain>
    </source>
</reference>
<dbReference type="AlphaFoldDB" id="A0A9Q1G0C7"/>
<dbReference type="EMBL" id="JAINUF010000003">
    <property type="protein sequence ID" value="KAJ8371006.1"/>
    <property type="molecule type" value="Genomic_DNA"/>
</dbReference>
<accession>A0A9Q1G0C7</accession>
<name>A0A9Q1G0C7_SYNKA</name>
<dbReference type="Proteomes" id="UP001152622">
    <property type="component" value="Chromosome 3"/>
</dbReference>
<proteinExistence type="predicted"/>
<keyword evidence="2" id="KW-1185">Reference proteome</keyword>
<gene>
    <name evidence="1" type="ORF">SKAU_G00110340</name>
</gene>
<organism evidence="1 2">
    <name type="scientific">Synaphobranchus kaupii</name>
    <name type="common">Kaup's arrowtooth eel</name>
    <dbReference type="NCBI Taxonomy" id="118154"/>
    <lineage>
        <taxon>Eukaryota</taxon>
        <taxon>Metazoa</taxon>
        <taxon>Chordata</taxon>
        <taxon>Craniata</taxon>
        <taxon>Vertebrata</taxon>
        <taxon>Euteleostomi</taxon>
        <taxon>Actinopterygii</taxon>
        <taxon>Neopterygii</taxon>
        <taxon>Teleostei</taxon>
        <taxon>Anguilliformes</taxon>
        <taxon>Synaphobranchidae</taxon>
        <taxon>Synaphobranchus</taxon>
    </lineage>
</organism>
<evidence type="ECO:0000313" key="2">
    <source>
        <dbReference type="Proteomes" id="UP001152622"/>
    </source>
</evidence>
<evidence type="ECO:0000313" key="1">
    <source>
        <dbReference type="EMBL" id="KAJ8371006.1"/>
    </source>
</evidence>
<comment type="caution">
    <text evidence="1">The sequence shown here is derived from an EMBL/GenBank/DDBJ whole genome shotgun (WGS) entry which is preliminary data.</text>
</comment>